<protein>
    <submittedName>
        <fullName evidence="2">Uncharacterized protein</fullName>
    </submittedName>
</protein>
<keyword evidence="3" id="KW-1185">Reference proteome</keyword>
<dbReference type="AlphaFoldDB" id="A0A1I5H6H9"/>
<dbReference type="EMBL" id="FOVP01000058">
    <property type="protein sequence ID" value="SFO43918.1"/>
    <property type="molecule type" value="Genomic_DNA"/>
</dbReference>
<sequence length="156" mass="17671">MKDITEYERPNTVSGLVAKHAELSALRDRYKAEIKKLTVDIDHLDAAIRLFDPDADSYAIKQYVTKHRAQKGSVKRFVLNSLREASEPLTSRRITEAWAADRGLVCDDATYATLRKRIGACIKGCRDQDLIEDHGWTRDHDGNGPYKLWSLKKGGL</sequence>
<gene>
    <name evidence="2" type="ORF">SAMN04487859_1587</name>
</gene>
<dbReference type="RefSeq" id="WP_092842491.1">
    <property type="nucleotide sequence ID" value="NZ_FOVP01000058.1"/>
</dbReference>
<evidence type="ECO:0000256" key="1">
    <source>
        <dbReference type="SAM" id="Coils"/>
    </source>
</evidence>
<reference evidence="3" key="1">
    <citation type="submission" date="2016-10" db="EMBL/GenBank/DDBJ databases">
        <authorList>
            <person name="Varghese N."/>
            <person name="Submissions S."/>
        </authorList>
    </citation>
    <scope>NUCLEOTIDE SEQUENCE [LARGE SCALE GENOMIC DNA]</scope>
    <source>
        <strain evidence="3">DSM 28463</strain>
    </source>
</reference>
<dbReference type="Proteomes" id="UP000198599">
    <property type="component" value="Unassembled WGS sequence"/>
</dbReference>
<evidence type="ECO:0000313" key="3">
    <source>
        <dbReference type="Proteomes" id="UP000198599"/>
    </source>
</evidence>
<evidence type="ECO:0000313" key="2">
    <source>
        <dbReference type="EMBL" id="SFO43918.1"/>
    </source>
</evidence>
<proteinExistence type="predicted"/>
<name>A0A1I5H6H9_9RHOB</name>
<organism evidence="2 3">
    <name type="scientific">Roseovarius lutimaris</name>
    <dbReference type="NCBI Taxonomy" id="1005928"/>
    <lineage>
        <taxon>Bacteria</taxon>
        <taxon>Pseudomonadati</taxon>
        <taxon>Pseudomonadota</taxon>
        <taxon>Alphaproteobacteria</taxon>
        <taxon>Rhodobacterales</taxon>
        <taxon>Roseobacteraceae</taxon>
        <taxon>Roseovarius</taxon>
    </lineage>
</organism>
<feature type="coiled-coil region" evidence="1">
    <location>
        <begin position="20"/>
        <end position="47"/>
    </location>
</feature>
<keyword evidence="1" id="KW-0175">Coiled coil</keyword>
<accession>A0A1I5H6H9</accession>
<dbReference type="OrthoDB" id="7847585at2"/>